<organism evidence="8 9">
    <name type="scientific">Staphylococcus piscifermentans</name>
    <dbReference type="NCBI Taxonomy" id="70258"/>
    <lineage>
        <taxon>Bacteria</taxon>
        <taxon>Bacillati</taxon>
        <taxon>Bacillota</taxon>
        <taxon>Bacilli</taxon>
        <taxon>Bacillales</taxon>
        <taxon>Staphylococcaceae</taxon>
        <taxon>Staphylococcus</taxon>
    </lineage>
</organism>
<dbReference type="AlphaFoldDB" id="A0A239TJ97"/>
<dbReference type="RefSeq" id="WP_167376358.1">
    <property type="nucleotide sequence ID" value="NZ_BKAR01000011.1"/>
</dbReference>
<evidence type="ECO:0000256" key="4">
    <source>
        <dbReference type="ARBA" id="ARBA00022840"/>
    </source>
</evidence>
<dbReference type="PROSITE" id="PS00211">
    <property type="entry name" value="ABC_TRANSPORTER_1"/>
    <property type="match status" value="1"/>
</dbReference>
<evidence type="ECO:0000256" key="7">
    <source>
        <dbReference type="ARBA" id="ARBA00025074"/>
    </source>
</evidence>
<dbReference type="EMBL" id="BKAR01000011">
    <property type="protein sequence ID" value="GEP84489.1"/>
    <property type="molecule type" value="Genomic_DNA"/>
</dbReference>
<dbReference type="InterPro" id="IPR003439">
    <property type="entry name" value="ABC_transporter-like_ATP-bd"/>
</dbReference>
<comment type="caution">
    <text evidence="8">The sequence shown here is derived from an EMBL/GenBank/DDBJ whole genome shotgun (WGS) entry which is preliminary data.</text>
</comment>
<dbReference type="Gene3D" id="1.20.1560.10">
    <property type="entry name" value="ABC transporter type 1, transmembrane domain"/>
    <property type="match status" value="1"/>
</dbReference>
<evidence type="ECO:0000256" key="1">
    <source>
        <dbReference type="ARBA" id="ARBA00004651"/>
    </source>
</evidence>
<keyword evidence="5" id="KW-1133">Transmembrane helix</keyword>
<comment type="subcellular location">
    <subcellularLocation>
        <location evidence="1">Cell membrane</location>
        <topology evidence="1">Multi-pass membrane protein</topology>
    </subcellularLocation>
</comment>
<dbReference type="InterPro" id="IPR039421">
    <property type="entry name" value="Type_1_exporter"/>
</dbReference>
<dbReference type="PANTHER" id="PTHR43394">
    <property type="entry name" value="ATP-DEPENDENT PERMEASE MDL1, MITOCHONDRIAL"/>
    <property type="match status" value="1"/>
</dbReference>
<dbReference type="Pfam" id="PF00664">
    <property type="entry name" value="ABC_membrane"/>
    <property type="match status" value="1"/>
</dbReference>
<dbReference type="Gene3D" id="3.40.50.300">
    <property type="entry name" value="P-loop containing nucleotide triphosphate hydrolases"/>
    <property type="match status" value="1"/>
</dbReference>
<dbReference type="InterPro" id="IPR027417">
    <property type="entry name" value="P-loop_NTPase"/>
</dbReference>
<dbReference type="GO" id="GO:0005524">
    <property type="term" value="F:ATP binding"/>
    <property type="evidence" value="ECO:0007669"/>
    <property type="project" value="UniProtKB-KW"/>
</dbReference>
<keyword evidence="4 8" id="KW-0067">ATP-binding</keyword>
<protein>
    <submittedName>
        <fullName evidence="8">ABC transporter ATP-binding protein</fullName>
    </submittedName>
</protein>
<keyword evidence="3" id="KW-0547">Nucleotide-binding</keyword>
<dbReference type="InterPro" id="IPR003593">
    <property type="entry name" value="AAA+_ATPase"/>
</dbReference>
<dbReference type="GO" id="GO:0005886">
    <property type="term" value="C:plasma membrane"/>
    <property type="evidence" value="ECO:0007669"/>
    <property type="project" value="UniProtKB-SubCell"/>
</dbReference>
<name>A0A239TJ97_9STAP</name>
<keyword evidence="6" id="KW-0472">Membrane</keyword>
<accession>A0A239TJ97</accession>
<evidence type="ECO:0000256" key="2">
    <source>
        <dbReference type="ARBA" id="ARBA00022692"/>
    </source>
</evidence>
<dbReference type="Proteomes" id="UP000321736">
    <property type="component" value="Unassembled WGS sequence"/>
</dbReference>
<dbReference type="SUPFAM" id="SSF90123">
    <property type="entry name" value="ABC transporter transmembrane region"/>
    <property type="match status" value="1"/>
</dbReference>
<dbReference type="PANTHER" id="PTHR43394:SF1">
    <property type="entry name" value="ATP-BINDING CASSETTE SUB-FAMILY B MEMBER 10, MITOCHONDRIAL"/>
    <property type="match status" value="1"/>
</dbReference>
<dbReference type="InterPro" id="IPR017871">
    <property type="entry name" value="ABC_transporter-like_CS"/>
</dbReference>
<keyword evidence="9" id="KW-1185">Reference proteome</keyword>
<reference evidence="8 9" key="1">
    <citation type="submission" date="2019-07" db="EMBL/GenBank/DDBJ databases">
        <title>Whole genome shotgun sequence of Staphylococcus piscifermentans NBRC 109625.</title>
        <authorList>
            <person name="Hosoyama A."/>
            <person name="Uohara A."/>
            <person name="Ohji S."/>
            <person name="Ichikawa N."/>
        </authorList>
    </citation>
    <scope>NUCLEOTIDE SEQUENCE [LARGE SCALE GENOMIC DNA]</scope>
    <source>
        <strain evidence="8 9">NBRC 109625</strain>
    </source>
</reference>
<evidence type="ECO:0000313" key="9">
    <source>
        <dbReference type="Proteomes" id="UP000321736"/>
    </source>
</evidence>
<proteinExistence type="predicted"/>
<dbReference type="PROSITE" id="PS50929">
    <property type="entry name" value="ABC_TM1F"/>
    <property type="match status" value="1"/>
</dbReference>
<comment type="function">
    <text evidence="7">May be involved in multidrug export. Transmembrane domains (TMD) form a pore in the cell membrane and the ATP-binding domain (NBD) is responsible for energy generation.</text>
</comment>
<evidence type="ECO:0000256" key="5">
    <source>
        <dbReference type="ARBA" id="ARBA00022989"/>
    </source>
</evidence>
<dbReference type="InterPro" id="IPR011527">
    <property type="entry name" value="ABC1_TM_dom"/>
</dbReference>
<sequence length="580" mass="66046">MNNIKTLYRYMGGYKKYILLSLIFSALSVVAMLIPYYSIYKMLMNIVNNEEIEAVKYGLLASSAIIIGVIIYFISLYLSHISAFGVERNIRNYGIDKLMNIELAFFDDNQSGTIRKTIDDNAAKTHVFIAHNLPDLVGILISPIIILTFLFTINWVMGLIMLVMILVALFLIYLMVGKVNNMKKFLNSLNQMISDGTEYIRGIQVIKIFNASFKRFLNFKKSVGDYSRWATNYAFSARVPYVFNQILLHGISILILLVTLPFIEHSPDFNQFYVSIIFTILISGQIVLFLSKIMNTGENVSLAIQIVGEVENIFSNYNFNQFNERLNKKIEGNIEVKDLSFTYDSDKYALKDINFSIPAKSIVAIVGSSGSGKSTIAKVLSKMYGNYEGSIKIGDRELKDINEVDYMNYMTYVFQGMKLYNLSIYDNLKLANENITDKDIEKAMQKAQCQDIVEKLPEGLNTVIGGQHVKLSGGEIQRLVLCRALLRDTEFLIVDEVTASIDPVNEYKIQCILEELVKEKTVVIISHKLNLVKMAQQVLVMNQGNITQKGSHQELLLEDGMYKTMFERYRQTKTWKLGES</sequence>
<dbReference type="SUPFAM" id="SSF52540">
    <property type="entry name" value="P-loop containing nucleoside triphosphate hydrolases"/>
    <property type="match status" value="1"/>
</dbReference>
<dbReference type="Pfam" id="PF00005">
    <property type="entry name" value="ABC_tran"/>
    <property type="match status" value="1"/>
</dbReference>
<evidence type="ECO:0000256" key="3">
    <source>
        <dbReference type="ARBA" id="ARBA00022741"/>
    </source>
</evidence>
<keyword evidence="2" id="KW-0812">Transmembrane</keyword>
<evidence type="ECO:0000313" key="8">
    <source>
        <dbReference type="EMBL" id="GEP84489.1"/>
    </source>
</evidence>
<dbReference type="SMART" id="SM00382">
    <property type="entry name" value="AAA"/>
    <property type="match status" value="1"/>
</dbReference>
<evidence type="ECO:0000256" key="6">
    <source>
        <dbReference type="ARBA" id="ARBA00023136"/>
    </source>
</evidence>
<dbReference type="PROSITE" id="PS50893">
    <property type="entry name" value="ABC_TRANSPORTER_2"/>
    <property type="match status" value="1"/>
</dbReference>
<dbReference type="GO" id="GO:0015421">
    <property type="term" value="F:ABC-type oligopeptide transporter activity"/>
    <property type="evidence" value="ECO:0007669"/>
    <property type="project" value="TreeGrafter"/>
</dbReference>
<dbReference type="GO" id="GO:0016887">
    <property type="term" value="F:ATP hydrolysis activity"/>
    <property type="evidence" value="ECO:0007669"/>
    <property type="project" value="InterPro"/>
</dbReference>
<dbReference type="InterPro" id="IPR036640">
    <property type="entry name" value="ABC1_TM_sf"/>
</dbReference>
<gene>
    <name evidence="8" type="ORF">SPI02_10740</name>
</gene>